<dbReference type="InterPro" id="IPR011050">
    <property type="entry name" value="Pectin_lyase_fold/virulence"/>
</dbReference>
<accession>A0A913WU57</accession>
<dbReference type="KEGG" id="epa:114574206"/>
<dbReference type="InterPro" id="IPR057508">
    <property type="entry name" value="SHCBP-like_N"/>
</dbReference>
<evidence type="ECO:0000256" key="4">
    <source>
        <dbReference type="SAM" id="Coils"/>
    </source>
</evidence>
<evidence type="ECO:0000259" key="5">
    <source>
        <dbReference type="Pfam" id="PF13229"/>
    </source>
</evidence>
<evidence type="ECO:0000313" key="7">
    <source>
        <dbReference type="EnsemblMetazoa" id="XP_020894155.1"/>
    </source>
</evidence>
<feature type="coiled-coil region" evidence="4">
    <location>
        <begin position="190"/>
        <end position="220"/>
    </location>
</feature>
<evidence type="ECO:0000256" key="1">
    <source>
        <dbReference type="ARBA" id="ARBA00004186"/>
    </source>
</evidence>
<evidence type="ECO:0000313" key="8">
    <source>
        <dbReference type="Proteomes" id="UP000887567"/>
    </source>
</evidence>
<proteinExistence type="predicted"/>
<reference evidence="7" key="1">
    <citation type="submission" date="2022-11" db="UniProtKB">
        <authorList>
            <consortium name="EnsemblMetazoa"/>
        </authorList>
    </citation>
    <scope>IDENTIFICATION</scope>
</reference>
<evidence type="ECO:0000256" key="3">
    <source>
        <dbReference type="ARBA" id="ARBA00023212"/>
    </source>
</evidence>
<dbReference type="InterPro" id="IPR039448">
    <property type="entry name" value="Beta_helix"/>
</dbReference>
<dbReference type="PANTHER" id="PTHR14695:SF4">
    <property type="entry name" value="PROTEIN NESSUN DORMA"/>
    <property type="match status" value="1"/>
</dbReference>
<feature type="domain" description="Right handed beta helix" evidence="5">
    <location>
        <begin position="628"/>
        <end position="765"/>
    </location>
</feature>
<dbReference type="InterPro" id="IPR006626">
    <property type="entry name" value="PbH1"/>
</dbReference>
<dbReference type="Proteomes" id="UP000887567">
    <property type="component" value="Unplaced"/>
</dbReference>
<feature type="domain" description="Right handed beta helix" evidence="5">
    <location>
        <begin position="388"/>
        <end position="526"/>
    </location>
</feature>
<sequence length="780" mass="87144">MSSNNNNILPMVFQTENLSYEDRYWAYQSKILGDCSADQVSVQIKKYVALQIEPGSWKAIWRSKNVKDKLQHFDVVVEVSDINVDKLTADIAVCEPLVIEPQLPAKVIEEILMQNGNAVPLTEIYPVYDASGENDDTALAIEHVRFFYENVWREWDEDDDSGCSYTSLYLEQRLRLFYDIRDGLLPKELIRKYQDNYAEYKNKLLELEKLRDQMATSDSEQELDDLDVLKCALKNEECNTLVHSLQMMENPQMRYLLAAVSPGAKAALTKPRGPRSDAEPCTLIVAKKLMAYMVKNLSDNTTVEHYHDLSTALESYFLGDTIHIYPGTYYLEDAVNLAEPVQILGIGDSNRISVSCQDSEDFSINCQSSGILFKNIMFEQEGEGGPRGMLVVHKGQTTLEDCQLNCGITGVSVMKRGHLVMRKCKLYDAKSTGVTAQPEGKVYIENCDFYNCGDNNDDDAFNSSAAVQLQQDSDTKPDATLIDNSIHNNSGYGVCVVRSVSQADENPECAINLDVTTNRFRGNKFGDVCHIYLDSSNKDYNTTVEHYHDLSTALESYFLGDTIHIYPGTYYLEDAVNLAEPVQILGIGDSNRISVSCQDSEDFSINCQSSGILFKNIMFEQEGEGGPRGMLVVHKGQTTLEDCQLNCGITGVSVMKRGHLVMRKCKLYDAKSTGVTAQPEGKVYIENCDFYNCGDNNDDDAFNSSAAVQLQQDSDTKPDATLIDNSIHNNSGYGVCVVRSVSQADENPECAINLDVTTNRFRGNKFGDVCHIYLDSSNKD</sequence>
<dbReference type="SMART" id="SM00710">
    <property type="entry name" value="PbH1"/>
    <property type="match status" value="4"/>
</dbReference>
<feature type="domain" description="SHC SH2" evidence="6">
    <location>
        <begin position="22"/>
        <end position="254"/>
    </location>
</feature>
<dbReference type="InterPro" id="IPR045140">
    <property type="entry name" value="SHCBP1-like"/>
</dbReference>
<evidence type="ECO:0008006" key="9">
    <source>
        <dbReference type="Google" id="ProtNLM"/>
    </source>
</evidence>
<dbReference type="OrthoDB" id="5978115at2759"/>
<dbReference type="PANTHER" id="PTHR14695">
    <property type="entry name" value="SHC SH2-DOMAIN BINDING PROTEIN 1-RELATED"/>
    <property type="match status" value="1"/>
</dbReference>
<dbReference type="SUPFAM" id="SSF51126">
    <property type="entry name" value="Pectin lyase-like"/>
    <property type="match status" value="2"/>
</dbReference>
<dbReference type="GO" id="GO:0005819">
    <property type="term" value="C:spindle"/>
    <property type="evidence" value="ECO:0007669"/>
    <property type="project" value="UniProtKB-SubCell"/>
</dbReference>
<keyword evidence="8" id="KW-1185">Reference proteome</keyword>
<dbReference type="InterPro" id="IPR012334">
    <property type="entry name" value="Pectin_lyas_fold"/>
</dbReference>
<dbReference type="AlphaFoldDB" id="A0A913WU57"/>
<dbReference type="EnsemblMetazoa" id="XM_021038496.2">
    <property type="protein sequence ID" value="XP_020894155.1"/>
    <property type="gene ID" value="LOC114574206"/>
</dbReference>
<evidence type="ECO:0000259" key="6">
    <source>
        <dbReference type="Pfam" id="PF23762"/>
    </source>
</evidence>
<organism evidence="7 8">
    <name type="scientific">Exaiptasia diaphana</name>
    <name type="common">Tropical sea anemone</name>
    <name type="synonym">Aiptasia pulchella</name>
    <dbReference type="NCBI Taxonomy" id="2652724"/>
    <lineage>
        <taxon>Eukaryota</taxon>
        <taxon>Metazoa</taxon>
        <taxon>Cnidaria</taxon>
        <taxon>Anthozoa</taxon>
        <taxon>Hexacorallia</taxon>
        <taxon>Actiniaria</taxon>
        <taxon>Aiptasiidae</taxon>
        <taxon>Exaiptasia</taxon>
    </lineage>
</organism>
<dbReference type="Pfam" id="PF13229">
    <property type="entry name" value="Beta_helix"/>
    <property type="match status" value="2"/>
</dbReference>
<dbReference type="RefSeq" id="XP_020894155.1">
    <property type="nucleotide sequence ID" value="XM_021038496.2"/>
</dbReference>
<keyword evidence="3" id="KW-0206">Cytoskeleton</keyword>
<keyword evidence="4" id="KW-0175">Coiled coil</keyword>
<evidence type="ECO:0000256" key="2">
    <source>
        <dbReference type="ARBA" id="ARBA00022490"/>
    </source>
</evidence>
<dbReference type="GeneID" id="114574206"/>
<dbReference type="Pfam" id="PF23762">
    <property type="entry name" value="SHCBP_N"/>
    <property type="match status" value="1"/>
</dbReference>
<name>A0A913WU57_EXADI</name>
<comment type="subcellular location">
    <subcellularLocation>
        <location evidence="1">Cytoplasm</location>
        <location evidence="1">Cytoskeleton</location>
        <location evidence="1">Spindle</location>
    </subcellularLocation>
</comment>
<keyword evidence="2" id="KW-0963">Cytoplasm</keyword>
<dbReference type="Gene3D" id="2.160.20.10">
    <property type="entry name" value="Single-stranded right-handed beta-helix, Pectin lyase-like"/>
    <property type="match status" value="2"/>
</dbReference>
<protein>
    <recommendedName>
        <fullName evidence="9">Right handed beta helix domain-containing protein</fullName>
    </recommendedName>
</protein>
<dbReference type="OMA" id="QADENPE"/>